<accession>A0A9X2L3M9</accession>
<dbReference type="InterPro" id="IPR011006">
    <property type="entry name" value="CheY-like_superfamily"/>
</dbReference>
<dbReference type="Gene3D" id="3.40.50.2300">
    <property type="match status" value="1"/>
</dbReference>
<organism evidence="1 2">
    <name type="scientific">Gracilimonas sediminicola</name>
    <dbReference type="NCBI Taxonomy" id="2952158"/>
    <lineage>
        <taxon>Bacteria</taxon>
        <taxon>Pseudomonadati</taxon>
        <taxon>Balneolota</taxon>
        <taxon>Balneolia</taxon>
        <taxon>Balneolales</taxon>
        <taxon>Balneolaceae</taxon>
        <taxon>Gracilimonas</taxon>
    </lineage>
</organism>
<evidence type="ECO:0000313" key="2">
    <source>
        <dbReference type="Proteomes" id="UP001139125"/>
    </source>
</evidence>
<dbReference type="AlphaFoldDB" id="A0A9X2L3M9"/>
<sequence length="126" mass="14974">MKIIKLFWIDDMAPWAKSAQDNLIIVANKYKINLKVIPALNGEDMDITWKAENYDFDCIVMDYHMEPYNGDKYIKEIREEEHLEHIPIIFYSQDNSTDLDELVEGLPNIITVFRPNLEDKIKEMFF</sequence>
<evidence type="ECO:0000313" key="1">
    <source>
        <dbReference type="EMBL" id="MCP9291635.1"/>
    </source>
</evidence>
<proteinExistence type="predicted"/>
<name>A0A9X2L3M9_9BACT</name>
<reference evidence="1" key="1">
    <citation type="submission" date="2022-06" db="EMBL/GenBank/DDBJ databases">
        <title>Gracilimonas sp. CAU 1638 isolated from sea sediment.</title>
        <authorList>
            <person name="Kim W."/>
        </authorList>
    </citation>
    <scope>NUCLEOTIDE SEQUENCE</scope>
    <source>
        <strain evidence="1">CAU 1638</strain>
    </source>
</reference>
<gene>
    <name evidence="1" type="ORF">NM125_08590</name>
</gene>
<comment type="caution">
    <text evidence="1">The sequence shown here is derived from an EMBL/GenBank/DDBJ whole genome shotgun (WGS) entry which is preliminary data.</text>
</comment>
<dbReference type="Proteomes" id="UP001139125">
    <property type="component" value="Unassembled WGS sequence"/>
</dbReference>
<dbReference type="SUPFAM" id="SSF52172">
    <property type="entry name" value="CheY-like"/>
    <property type="match status" value="1"/>
</dbReference>
<dbReference type="RefSeq" id="WP_255134498.1">
    <property type="nucleotide sequence ID" value="NZ_JANDBC010000001.1"/>
</dbReference>
<keyword evidence="2" id="KW-1185">Reference proteome</keyword>
<protein>
    <submittedName>
        <fullName evidence="1">Response regulator</fullName>
    </submittedName>
</protein>
<dbReference type="EMBL" id="JANDBC010000001">
    <property type="protein sequence ID" value="MCP9291635.1"/>
    <property type="molecule type" value="Genomic_DNA"/>
</dbReference>